<reference evidence="2 3" key="1">
    <citation type="submission" date="2018-05" db="EMBL/GenBank/DDBJ databases">
        <title>Freshwater and sediment microbial communities from various areas in North America, analyzing microbe dynamics in response to fracking.</title>
        <authorList>
            <person name="Lamendella R."/>
        </authorList>
    </citation>
    <scope>NUCLEOTIDE SEQUENCE [LARGE SCALE GENOMIC DNA]</scope>
    <source>
        <strain evidence="2 3">125B1</strain>
    </source>
</reference>
<evidence type="ECO:0000313" key="3">
    <source>
        <dbReference type="Proteomes" id="UP000246964"/>
    </source>
</evidence>
<dbReference type="PROSITE" id="PS51257">
    <property type="entry name" value="PROKAR_LIPOPROTEIN"/>
    <property type="match status" value="1"/>
</dbReference>
<accession>A0A317Q7X7</accession>
<keyword evidence="1" id="KW-0732">Signal</keyword>
<organism evidence="2 3">
    <name type="scientific">Pseudidiomarina maritima</name>
    <dbReference type="NCBI Taxonomy" id="519453"/>
    <lineage>
        <taxon>Bacteria</taxon>
        <taxon>Pseudomonadati</taxon>
        <taxon>Pseudomonadota</taxon>
        <taxon>Gammaproteobacteria</taxon>
        <taxon>Alteromonadales</taxon>
        <taxon>Idiomarinaceae</taxon>
        <taxon>Pseudidiomarina</taxon>
    </lineage>
</organism>
<gene>
    <name evidence="2" type="ORF">DET45_1105</name>
</gene>
<keyword evidence="3" id="KW-1185">Reference proteome</keyword>
<evidence type="ECO:0000313" key="2">
    <source>
        <dbReference type="EMBL" id="PWW11820.1"/>
    </source>
</evidence>
<evidence type="ECO:0000256" key="1">
    <source>
        <dbReference type="SAM" id="SignalP"/>
    </source>
</evidence>
<dbReference type="EMBL" id="QGTT01000010">
    <property type="protein sequence ID" value="PWW11820.1"/>
    <property type="molecule type" value="Genomic_DNA"/>
</dbReference>
<dbReference type="AlphaFoldDB" id="A0A317Q7X7"/>
<proteinExistence type="predicted"/>
<feature type="signal peptide" evidence="1">
    <location>
        <begin position="1"/>
        <end position="20"/>
    </location>
</feature>
<sequence length="118" mass="13074">MKITLYFLFALMMMSCSENMQIDSEMASGIEKDSIELLGLYPSENFGVDITGSVVISDLNPEKVYVSDKGIYIVLNSSLATESGIYVPRPEVQVDTSNGNDPSYEHVSGRVYKYKIKG</sequence>
<dbReference type="Proteomes" id="UP000246964">
    <property type="component" value="Unassembled WGS sequence"/>
</dbReference>
<protein>
    <submittedName>
        <fullName evidence="2">Uncharacterized protein</fullName>
    </submittedName>
</protein>
<comment type="caution">
    <text evidence="2">The sequence shown here is derived from an EMBL/GenBank/DDBJ whole genome shotgun (WGS) entry which is preliminary data.</text>
</comment>
<dbReference type="RefSeq" id="WP_110076166.1">
    <property type="nucleotide sequence ID" value="NZ_QGTT01000010.1"/>
</dbReference>
<feature type="chain" id="PRO_5016403431" evidence="1">
    <location>
        <begin position="21"/>
        <end position="118"/>
    </location>
</feature>
<name>A0A317Q7X7_9GAMM</name>